<dbReference type="Proteomes" id="UP001383192">
    <property type="component" value="Unassembled WGS sequence"/>
</dbReference>
<accession>A0AAW0DHV1</accession>
<feature type="signal peptide" evidence="1">
    <location>
        <begin position="1"/>
        <end position="22"/>
    </location>
</feature>
<reference evidence="2 3" key="1">
    <citation type="submission" date="2024-01" db="EMBL/GenBank/DDBJ databases">
        <title>A draft genome for a cacao thread blight-causing isolate of Paramarasmius palmivorus.</title>
        <authorList>
            <person name="Baruah I.K."/>
            <person name="Bukari Y."/>
            <person name="Amoako-Attah I."/>
            <person name="Meinhardt L.W."/>
            <person name="Bailey B.A."/>
            <person name="Cohen S.P."/>
        </authorList>
    </citation>
    <scope>NUCLEOTIDE SEQUENCE [LARGE SCALE GENOMIC DNA]</scope>
    <source>
        <strain evidence="2 3">GH-12</strain>
    </source>
</reference>
<gene>
    <name evidence="2" type="ORF">VNI00_004539</name>
</gene>
<evidence type="ECO:0000256" key="1">
    <source>
        <dbReference type="SAM" id="SignalP"/>
    </source>
</evidence>
<keyword evidence="3" id="KW-1185">Reference proteome</keyword>
<dbReference type="EMBL" id="JAYKXP010000012">
    <property type="protein sequence ID" value="KAK7051560.1"/>
    <property type="molecule type" value="Genomic_DNA"/>
</dbReference>
<sequence length="172" mass="18045">MFARLSTLFVAFFGLLFLNALGSELSAAELSAPSADLAGLSIGDIINALGVGLVENINVTITLESLITNLVSIEFTAKNPLILELTLDKVSSKAGLNGTTYSEFTHTFDPPVVVPILGEKGSGKIDNVLLTQGALASLDIIPFGVLDLQETNISVRSPLRGSTNSDLPTFVP</sequence>
<proteinExistence type="predicted"/>
<evidence type="ECO:0000313" key="3">
    <source>
        <dbReference type="Proteomes" id="UP001383192"/>
    </source>
</evidence>
<organism evidence="2 3">
    <name type="scientific">Paramarasmius palmivorus</name>
    <dbReference type="NCBI Taxonomy" id="297713"/>
    <lineage>
        <taxon>Eukaryota</taxon>
        <taxon>Fungi</taxon>
        <taxon>Dikarya</taxon>
        <taxon>Basidiomycota</taxon>
        <taxon>Agaricomycotina</taxon>
        <taxon>Agaricomycetes</taxon>
        <taxon>Agaricomycetidae</taxon>
        <taxon>Agaricales</taxon>
        <taxon>Marasmiineae</taxon>
        <taxon>Marasmiaceae</taxon>
        <taxon>Paramarasmius</taxon>
    </lineage>
</organism>
<dbReference type="AlphaFoldDB" id="A0AAW0DHV1"/>
<keyword evidence="1" id="KW-0732">Signal</keyword>
<evidence type="ECO:0000313" key="2">
    <source>
        <dbReference type="EMBL" id="KAK7051560.1"/>
    </source>
</evidence>
<name>A0AAW0DHV1_9AGAR</name>
<protein>
    <submittedName>
        <fullName evidence="2">Uncharacterized protein</fullName>
    </submittedName>
</protein>
<feature type="chain" id="PRO_5043350975" evidence="1">
    <location>
        <begin position="23"/>
        <end position="172"/>
    </location>
</feature>
<comment type="caution">
    <text evidence="2">The sequence shown here is derived from an EMBL/GenBank/DDBJ whole genome shotgun (WGS) entry which is preliminary data.</text>
</comment>